<keyword evidence="2" id="KW-1185">Reference proteome</keyword>
<organism evidence="1 2">
    <name type="scientific">Allobacillus halotolerans</name>
    <dbReference type="NCBI Taxonomy" id="570278"/>
    <lineage>
        <taxon>Bacteria</taxon>
        <taxon>Bacillati</taxon>
        <taxon>Bacillota</taxon>
        <taxon>Bacilli</taxon>
        <taxon>Bacillales</taxon>
        <taxon>Bacillaceae</taxon>
        <taxon>Allobacillus</taxon>
    </lineage>
</organism>
<name>A0ABS6GQD3_9BACI</name>
<gene>
    <name evidence="1" type="ORF">KQ486_09775</name>
</gene>
<dbReference type="Proteomes" id="UP000812672">
    <property type="component" value="Unassembled WGS sequence"/>
</dbReference>
<comment type="caution">
    <text evidence="1">The sequence shown here is derived from an EMBL/GenBank/DDBJ whole genome shotgun (WGS) entry which is preliminary data.</text>
</comment>
<evidence type="ECO:0000313" key="2">
    <source>
        <dbReference type="Proteomes" id="UP000812672"/>
    </source>
</evidence>
<dbReference type="EMBL" id="JAHLZF010000013">
    <property type="protein sequence ID" value="MBU6081298.1"/>
    <property type="molecule type" value="Genomic_DNA"/>
</dbReference>
<dbReference type="RefSeq" id="WP_186278628.1">
    <property type="nucleotide sequence ID" value="NZ_CAUPKR010000011.1"/>
</dbReference>
<sequence>MNLSLVIITLVVLATFMIMAAVTDAVQHFQNRKNRHMIDPQISNQMDMEVGHR</sequence>
<reference evidence="1 2" key="1">
    <citation type="journal article" date="2011" name="Int. J. Syst. Evol. Microbiol.">
        <title>Allobacillus halotolerans gen. nov., sp. nov. isolated from shrimp paste.</title>
        <authorList>
            <person name="Sheu S.Y."/>
            <person name="Arun A.B."/>
            <person name="Jiang S.R."/>
            <person name="Young C.C."/>
            <person name="Chen W.M."/>
        </authorList>
    </citation>
    <scope>NUCLEOTIDE SEQUENCE [LARGE SCALE GENOMIC DNA]</scope>
    <source>
        <strain evidence="1 2">LMG 24826</strain>
    </source>
</reference>
<accession>A0ABS6GQD3</accession>
<protein>
    <recommendedName>
        <fullName evidence="3">Tumour necrosis factor receptor superfamily member 19</fullName>
    </recommendedName>
</protein>
<proteinExistence type="predicted"/>
<evidence type="ECO:0000313" key="1">
    <source>
        <dbReference type="EMBL" id="MBU6081298.1"/>
    </source>
</evidence>
<evidence type="ECO:0008006" key="3">
    <source>
        <dbReference type="Google" id="ProtNLM"/>
    </source>
</evidence>